<accession>A0ABU8K9Q6</accession>
<dbReference type="RefSeq" id="WP_337092668.1">
    <property type="nucleotide sequence ID" value="NZ_JAPYKO010000004.1"/>
</dbReference>
<feature type="chain" id="PRO_5045255214" description="DUF1311 domain-containing protein" evidence="2">
    <location>
        <begin position="25"/>
        <end position="235"/>
    </location>
</feature>
<gene>
    <name evidence="3" type="ORF">O7A05_09160</name>
</gene>
<evidence type="ECO:0000256" key="2">
    <source>
        <dbReference type="SAM" id="SignalP"/>
    </source>
</evidence>
<keyword evidence="2" id="KW-0732">Signal</keyword>
<evidence type="ECO:0000313" key="4">
    <source>
        <dbReference type="Proteomes" id="UP001366503"/>
    </source>
</evidence>
<name>A0ABU8K9Q6_9HYPH</name>
<proteinExistence type="predicted"/>
<evidence type="ECO:0000256" key="1">
    <source>
        <dbReference type="SAM" id="MobiDB-lite"/>
    </source>
</evidence>
<feature type="region of interest" description="Disordered" evidence="1">
    <location>
        <begin position="95"/>
        <end position="135"/>
    </location>
</feature>
<dbReference type="EMBL" id="JAPYKO010000004">
    <property type="protein sequence ID" value="MEI9402332.1"/>
    <property type="molecule type" value="Genomic_DNA"/>
</dbReference>
<keyword evidence="4" id="KW-1185">Reference proteome</keyword>
<organism evidence="3 4">
    <name type="scientific">Mesorhizobium argentiipisi</name>
    <dbReference type="NCBI Taxonomy" id="3015175"/>
    <lineage>
        <taxon>Bacteria</taxon>
        <taxon>Pseudomonadati</taxon>
        <taxon>Pseudomonadota</taxon>
        <taxon>Alphaproteobacteria</taxon>
        <taxon>Hyphomicrobiales</taxon>
        <taxon>Phyllobacteriaceae</taxon>
        <taxon>Mesorhizobium</taxon>
    </lineage>
</organism>
<sequence length="235" mass="26684">MFLLCDRLIAVLALLALMEIPARSQDISMSQVEATVRGKTCPSNTGHLPVYKKVIEICPDYHTRMGDMPYHDNCIKEFGRRNDLIRAYNHRMDECSKASGPETTTKSKFSDRLKDATKRAEGAEETNKRNGDALSSGYEAAVQEKLQADEAQEATAEEARRRLEESVRRHTAEVRKQLKNGNAEVQFDLTRCTHIVHGEGYVTCWLTHGWDGQASQCEPQRVINGIRYTYCRDDE</sequence>
<feature type="signal peptide" evidence="2">
    <location>
        <begin position="1"/>
        <end position="24"/>
    </location>
</feature>
<evidence type="ECO:0008006" key="5">
    <source>
        <dbReference type="Google" id="ProtNLM"/>
    </source>
</evidence>
<comment type="caution">
    <text evidence="3">The sequence shown here is derived from an EMBL/GenBank/DDBJ whole genome shotgun (WGS) entry which is preliminary data.</text>
</comment>
<protein>
    <recommendedName>
        <fullName evidence="5">DUF1311 domain-containing protein</fullName>
    </recommendedName>
</protein>
<dbReference type="Proteomes" id="UP001366503">
    <property type="component" value="Unassembled WGS sequence"/>
</dbReference>
<evidence type="ECO:0000313" key="3">
    <source>
        <dbReference type="EMBL" id="MEI9402332.1"/>
    </source>
</evidence>
<feature type="compositionally biased region" description="Basic and acidic residues" evidence="1">
    <location>
        <begin position="108"/>
        <end position="131"/>
    </location>
</feature>
<reference evidence="3 4" key="1">
    <citation type="submission" date="2022-12" db="EMBL/GenBank/DDBJ databases">
        <authorList>
            <person name="Muema E."/>
        </authorList>
    </citation>
    <scope>NUCLEOTIDE SEQUENCE [LARGE SCALE GENOMIC DNA]</scope>
    <source>
        <strain evidence="4">1330</strain>
    </source>
</reference>